<dbReference type="GeneID" id="28995488"/>
<evidence type="ECO:0008006" key="4">
    <source>
        <dbReference type="Google" id="ProtNLM"/>
    </source>
</evidence>
<reference evidence="3" key="1">
    <citation type="submission" date="2015-06" db="EMBL/GenBank/DDBJ databases">
        <title>Expansion of signal transduction pathways in fungi by whole-genome duplication.</title>
        <authorList>
            <consortium name="DOE Joint Genome Institute"/>
            <person name="Corrochano L.M."/>
            <person name="Kuo A."/>
            <person name="Marcet-Houben M."/>
            <person name="Polaino S."/>
            <person name="Salamov A."/>
            <person name="Villalobos J.M."/>
            <person name="Alvarez M.I."/>
            <person name="Avalos J."/>
            <person name="Benito E.P."/>
            <person name="Benoit I."/>
            <person name="Burger G."/>
            <person name="Camino L.P."/>
            <person name="Canovas D."/>
            <person name="Cerda-Olmedo E."/>
            <person name="Cheng J.-F."/>
            <person name="Dominguez A."/>
            <person name="Elias M."/>
            <person name="Eslava A.P."/>
            <person name="Glaser F."/>
            <person name="Grimwood J."/>
            <person name="Gutierrez G."/>
            <person name="Heitman J."/>
            <person name="Henrissat B."/>
            <person name="Iturriaga E.A."/>
            <person name="Lang B.F."/>
            <person name="Lavin J.L."/>
            <person name="Lee S."/>
            <person name="Li W."/>
            <person name="Lindquist E."/>
            <person name="Lopez-Garcia S."/>
            <person name="Luque E.M."/>
            <person name="Marcos A.T."/>
            <person name="Martin J."/>
            <person name="McCluskey K."/>
            <person name="Medina H.R."/>
            <person name="Miralles-Duran A."/>
            <person name="Miyazaki A."/>
            <person name="Munoz-Torres E."/>
            <person name="Oguiza J.A."/>
            <person name="Ohm R."/>
            <person name="Olmedo M."/>
            <person name="Orejas M."/>
            <person name="Ortiz-Castellanos L."/>
            <person name="Pisabarro A.G."/>
            <person name="Rodriguez-Romero J."/>
            <person name="Ruiz-Herrera J."/>
            <person name="Ruiz-Vazquez R."/>
            <person name="Sanz C."/>
            <person name="Schackwitz W."/>
            <person name="Schmutz J."/>
            <person name="Shahriari M."/>
            <person name="Shelest E."/>
            <person name="Silva-Franco F."/>
            <person name="Soanes D."/>
            <person name="Syed K."/>
            <person name="Tagua V.G."/>
            <person name="Talbot N.J."/>
            <person name="Thon M."/>
            <person name="De vries R.P."/>
            <person name="Wiebenga A."/>
            <person name="Yadav J.S."/>
            <person name="Braun E.L."/>
            <person name="Baker S."/>
            <person name="Garre V."/>
            <person name="Horwitz B."/>
            <person name="Torres-Martinez S."/>
            <person name="Idnurm A."/>
            <person name="Herrera-Estrella A."/>
            <person name="Gabaldon T."/>
            <person name="Grigoriev I.V."/>
        </authorList>
    </citation>
    <scope>NUCLEOTIDE SEQUENCE [LARGE SCALE GENOMIC DNA]</scope>
    <source>
        <strain evidence="3">NRRL 1555(-)</strain>
    </source>
</reference>
<proteinExistence type="inferred from homology"/>
<dbReference type="STRING" id="763407.A0A162V035"/>
<dbReference type="Pfam" id="PF04199">
    <property type="entry name" value="Cyclase"/>
    <property type="match status" value="1"/>
</dbReference>
<dbReference type="AlphaFoldDB" id="A0A162V035"/>
<evidence type="ECO:0000313" key="3">
    <source>
        <dbReference type="Proteomes" id="UP000077315"/>
    </source>
</evidence>
<dbReference type="VEuPathDB" id="FungiDB:PHYBLDRAFT_162193"/>
<comment type="similarity">
    <text evidence="1">Belongs to the Cyclase 1 superfamily.</text>
</comment>
<evidence type="ECO:0000313" key="2">
    <source>
        <dbReference type="EMBL" id="OAD79112.1"/>
    </source>
</evidence>
<gene>
    <name evidence="2" type="ORF">PHYBLDRAFT_162193</name>
</gene>
<dbReference type="InterPro" id="IPR037175">
    <property type="entry name" value="KFase_sf"/>
</dbReference>
<name>A0A162V035_PHYB8</name>
<evidence type="ECO:0000256" key="1">
    <source>
        <dbReference type="ARBA" id="ARBA00007865"/>
    </source>
</evidence>
<dbReference type="EMBL" id="KV440972">
    <property type="protein sequence ID" value="OAD79112.1"/>
    <property type="molecule type" value="Genomic_DNA"/>
</dbReference>
<organism evidence="2 3">
    <name type="scientific">Phycomyces blakesleeanus (strain ATCC 8743b / DSM 1359 / FGSC 10004 / NBRC 33097 / NRRL 1555)</name>
    <dbReference type="NCBI Taxonomy" id="763407"/>
    <lineage>
        <taxon>Eukaryota</taxon>
        <taxon>Fungi</taxon>
        <taxon>Fungi incertae sedis</taxon>
        <taxon>Mucoromycota</taxon>
        <taxon>Mucoromycotina</taxon>
        <taxon>Mucoromycetes</taxon>
        <taxon>Mucorales</taxon>
        <taxon>Phycomycetaceae</taxon>
        <taxon>Phycomyces</taxon>
    </lineage>
</organism>
<dbReference type="Proteomes" id="UP000077315">
    <property type="component" value="Unassembled WGS sequence"/>
</dbReference>
<dbReference type="Gene3D" id="3.50.30.50">
    <property type="entry name" value="Putative cyclase"/>
    <property type="match status" value="1"/>
</dbReference>
<accession>A0A162V035</accession>
<dbReference type="RefSeq" id="XP_018297152.1">
    <property type="nucleotide sequence ID" value="XM_018434582.1"/>
</dbReference>
<dbReference type="GO" id="GO:0004061">
    <property type="term" value="F:arylformamidase activity"/>
    <property type="evidence" value="ECO:0007669"/>
    <property type="project" value="InterPro"/>
</dbReference>
<protein>
    <recommendedName>
        <fullName evidence="4">Cyclase</fullName>
    </recommendedName>
</protein>
<dbReference type="InParanoid" id="A0A162V035"/>
<keyword evidence="3" id="KW-1185">Reference proteome</keyword>
<dbReference type="GO" id="GO:0019441">
    <property type="term" value="P:L-tryptophan catabolic process to kynurenine"/>
    <property type="evidence" value="ECO:0007669"/>
    <property type="project" value="InterPro"/>
</dbReference>
<sequence length="325" mass="36138">MSCCKGSLPSYDQLPVDPSAPEHSAWGVWGKEDNLGTLNLLTKDKVEKAARLVRRGEVFPLNWKLECPNSGMIDRFAPKHNVKPIFENLAFDDVYDNFNTQASSQWDGLRHVCHVSSKTFYNNTSPSDITKSTEGRLGIHHMARRGIAGRAVLLDFGRWAVKNAPEFDPFKRYEITVQQLEAVAKSQNVKLEHGDIVLIRTGWTKAYENMVEAKVDISLNATSSEELPQCAGIKACEETFSWVWNNHFAALASDNVALEAMPFDPPNSCHSMFLGGWGMPIGELFFLEALAEDSAKDGVYEYFFTSAPLNKFGGVATPPNALCIK</sequence>
<dbReference type="PANTHER" id="PTHR34861">
    <property type="match status" value="1"/>
</dbReference>
<dbReference type="OrthoDB" id="5396at2759"/>
<dbReference type="SUPFAM" id="SSF102198">
    <property type="entry name" value="Putative cyclase"/>
    <property type="match status" value="1"/>
</dbReference>
<dbReference type="PANTHER" id="PTHR34861:SF11">
    <property type="entry name" value="CYCLASE"/>
    <property type="match status" value="1"/>
</dbReference>
<dbReference type="InterPro" id="IPR007325">
    <property type="entry name" value="KFase/CYL"/>
</dbReference>